<dbReference type="AlphaFoldDB" id="A0A1V6REB5"/>
<accession>A0A1V6REB5</accession>
<organism evidence="2 3">
    <name type="scientific">Penicillium vulpinum</name>
    <dbReference type="NCBI Taxonomy" id="29845"/>
    <lineage>
        <taxon>Eukaryota</taxon>
        <taxon>Fungi</taxon>
        <taxon>Dikarya</taxon>
        <taxon>Ascomycota</taxon>
        <taxon>Pezizomycotina</taxon>
        <taxon>Eurotiomycetes</taxon>
        <taxon>Eurotiomycetidae</taxon>
        <taxon>Eurotiales</taxon>
        <taxon>Aspergillaceae</taxon>
        <taxon>Penicillium</taxon>
    </lineage>
</organism>
<feature type="compositionally biased region" description="Low complexity" evidence="1">
    <location>
        <begin position="12"/>
        <end position="32"/>
    </location>
</feature>
<reference evidence="3" key="1">
    <citation type="journal article" date="2017" name="Nat. Microbiol.">
        <title>Global analysis of biosynthetic gene clusters reveals vast potential of secondary metabolite production in Penicillium species.</title>
        <authorList>
            <person name="Nielsen J.C."/>
            <person name="Grijseels S."/>
            <person name="Prigent S."/>
            <person name="Ji B."/>
            <person name="Dainat J."/>
            <person name="Nielsen K.F."/>
            <person name="Frisvad J.C."/>
            <person name="Workman M."/>
            <person name="Nielsen J."/>
        </authorList>
    </citation>
    <scope>NUCLEOTIDE SEQUENCE [LARGE SCALE GENOMIC DNA]</scope>
    <source>
        <strain evidence="3">IBT 29486</strain>
    </source>
</reference>
<proteinExistence type="predicted"/>
<sequence>MNSSNQSLPQQAPTTGTSTTAVASSSTPTSSSNYTEPRLSDKETFERNIDYVGSWIEPSDLNHPEGFLLTS</sequence>
<keyword evidence="3" id="KW-1185">Reference proteome</keyword>
<evidence type="ECO:0000256" key="1">
    <source>
        <dbReference type="SAM" id="MobiDB-lite"/>
    </source>
</evidence>
<name>A0A1V6REB5_9EURO</name>
<feature type="region of interest" description="Disordered" evidence="1">
    <location>
        <begin position="1"/>
        <end position="43"/>
    </location>
</feature>
<evidence type="ECO:0000313" key="2">
    <source>
        <dbReference type="EMBL" id="OQE00121.1"/>
    </source>
</evidence>
<dbReference type="EMBL" id="MDYP01000058">
    <property type="protein sequence ID" value="OQE00121.1"/>
    <property type="molecule type" value="Genomic_DNA"/>
</dbReference>
<protein>
    <submittedName>
        <fullName evidence="2">Uncharacterized protein</fullName>
    </submittedName>
</protein>
<dbReference type="Proteomes" id="UP000191518">
    <property type="component" value="Unassembled WGS sequence"/>
</dbReference>
<evidence type="ECO:0000313" key="3">
    <source>
        <dbReference type="Proteomes" id="UP000191518"/>
    </source>
</evidence>
<comment type="caution">
    <text evidence="2">The sequence shown here is derived from an EMBL/GenBank/DDBJ whole genome shotgun (WGS) entry which is preliminary data.</text>
</comment>
<gene>
    <name evidence="2" type="ORF">PENVUL_c058G10175</name>
</gene>
<dbReference type="OrthoDB" id="4366941at2759"/>
<feature type="compositionally biased region" description="Polar residues" evidence="1">
    <location>
        <begin position="1"/>
        <end position="11"/>
    </location>
</feature>